<evidence type="ECO:0000313" key="1">
    <source>
        <dbReference type="EMBL" id="KAJ7083369.1"/>
    </source>
</evidence>
<comment type="caution">
    <text evidence="1">The sequence shown here is derived from an EMBL/GenBank/DDBJ whole genome shotgun (WGS) entry which is preliminary data.</text>
</comment>
<keyword evidence="2" id="KW-1185">Reference proteome</keyword>
<organism evidence="1 2">
    <name type="scientific">Mycena belliarum</name>
    <dbReference type="NCBI Taxonomy" id="1033014"/>
    <lineage>
        <taxon>Eukaryota</taxon>
        <taxon>Fungi</taxon>
        <taxon>Dikarya</taxon>
        <taxon>Basidiomycota</taxon>
        <taxon>Agaricomycotina</taxon>
        <taxon>Agaricomycetes</taxon>
        <taxon>Agaricomycetidae</taxon>
        <taxon>Agaricales</taxon>
        <taxon>Marasmiineae</taxon>
        <taxon>Mycenaceae</taxon>
        <taxon>Mycena</taxon>
    </lineage>
</organism>
<accession>A0AAD6U1A5</accession>
<dbReference type="Proteomes" id="UP001222325">
    <property type="component" value="Unassembled WGS sequence"/>
</dbReference>
<dbReference type="EMBL" id="JARJCN010000041">
    <property type="protein sequence ID" value="KAJ7083369.1"/>
    <property type="molecule type" value="Genomic_DNA"/>
</dbReference>
<evidence type="ECO:0000313" key="2">
    <source>
        <dbReference type="Proteomes" id="UP001222325"/>
    </source>
</evidence>
<proteinExistence type="predicted"/>
<reference evidence="1" key="1">
    <citation type="submission" date="2023-03" db="EMBL/GenBank/DDBJ databases">
        <title>Massive genome expansion in bonnet fungi (Mycena s.s.) driven by repeated elements and novel gene families across ecological guilds.</title>
        <authorList>
            <consortium name="Lawrence Berkeley National Laboratory"/>
            <person name="Harder C.B."/>
            <person name="Miyauchi S."/>
            <person name="Viragh M."/>
            <person name="Kuo A."/>
            <person name="Thoen E."/>
            <person name="Andreopoulos B."/>
            <person name="Lu D."/>
            <person name="Skrede I."/>
            <person name="Drula E."/>
            <person name="Henrissat B."/>
            <person name="Morin E."/>
            <person name="Kohler A."/>
            <person name="Barry K."/>
            <person name="LaButti K."/>
            <person name="Morin E."/>
            <person name="Salamov A."/>
            <person name="Lipzen A."/>
            <person name="Mereny Z."/>
            <person name="Hegedus B."/>
            <person name="Baldrian P."/>
            <person name="Stursova M."/>
            <person name="Weitz H."/>
            <person name="Taylor A."/>
            <person name="Grigoriev I.V."/>
            <person name="Nagy L.G."/>
            <person name="Martin F."/>
            <person name="Kauserud H."/>
        </authorList>
    </citation>
    <scope>NUCLEOTIDE SEQUENCE</scope>
    <source>
        <strain evidence="1">CBHHK173m</strain>
    </source>
</reference>
<gene>
    <name evidence="1" type="ORF">B0H15DRAFT_850761</name>
</gene>
<name>A0AAD6U1A5_9AGAR</name>
<protein>
    <submittedName>
        <fullName evidence="1">Uncharacterized protein</fullName>
    </submittedName>
</protein>
<dbReference type="AlphaFoldDB" id="A0AAD6U1A5"/>
<sequence length="228" mass="25230">MLLCSSGFFLPQCYPFSRVHSSNGCVVPHLPFLPWSQIKHFPSRIAFLGLSITPRRATPFRVTARLLAMPSCAFYFLSLSPFSPFFKHLFHLPQRRFCDVKAKLRASTQEAAVSLAGLYRPGSGSELPTLQVCPIPCRPSIPARAPALPMHEDDFDKLSPISTPSHPSTGPAAARWPGLLMPRQAVNNPARHPPRGCTRFDLRLGLGLDVEGSVFRAVVYHTIAQLLF</sequence>